<accession>A0ABU9TNW1</accession>
<evidence type="ECO:0000313" key="3">
    <source>
        <dbReference type="Proteomes" id="UP001449225"/>
    </source>
</evidence>
<feature type="domain" description="PhnA protein N-terminal proteobacterial" evidence="1">
    <location>
        <begin position="21"/>
        <end position="69"/>
    </location>
</feature>
<dbReference type="InterPro" id="IPR013991">
    <property type="entry name" value="PhnaA_N_proteobac"/>
</dbReference>
<gene>
    <name evidence="2" type="ORF">WNY58_01630</name>
</gene>
<evidence type="ECO:0000313" key="2">
    <source>
        <dbReference type="EMBL" id="MEM5535081.1"/>
    </source>
</evidence>
<comment type="caution">
    <text evidence="2">The sequence shown here is derived from an EMBL/GenBank/DDBJ whole genome shotgun (WGS) entry which is preliminary data.</text>
</comment>
<dbReference type="EMBL" id="JBBMRA010000001">
    <property type="protein sequence ID" value="MEM5535081.1"/>
    <property type="molecule type" value="Genomic_DNA"/>
</dbReference>
<reference evidence="2 3" key="1">
    <citation type="submission" date="2024-03" db="EMBL/GenBank/DDBJ databases">
        <title>Community enrichment and isolation of bacterial strains for fucoidan degradation.</title>
        <authorList>
            <person name="Sichert A."/>
        </authorList>
    </citation>
    <scope>NUCLEOTIDE SEQUENCE [LARGE SCALE GENOMIC DNA]</scope>
    <source>
        <strain evidence="2 3">AS76</strain>
    </source>
</reference>
<proteinExistence type="predicted"/>
<dbReference type="SMART" id="SM00782">
    <property type="entry name" value="PhnA_Zn_Ribbon"/>
    <property type="match status" value="1"/>
</dbReference>
<dbReference type="Proteomes" id="UP001449225">
    <property type="component" value="Unassembled WGS sequence"/>
</dbReference>
<dbReference type="RefSeq" id="WP_342853500.1">
    <property type="nucleotide sequence ID" value="NZ_JBBMRA010000001.1"/>
</dbReference>
<protein>
    <submittedName>
        <fullName evidence="2">PhnA protein</fullName>
    </submittedName>
</protein>
<organism evidence="2 3">
    <name type="scientific">Neptuniibacter pectenicola</name>
    <dbReference type="NCBI Taxonomy" id="1806669"/>
    <lineage>
        <taxon>Bacteria</taxon>
        <taxon>Pseudomonadati</taxon>
        <taxon>Pseudomonadota</taxon>
        <taxon>Gammaproteobacteria</taxon>
        <taxon>Oceanospirillales</taxon>
        <taxon>Oceanospirillaceae</taxon>
        <taxon>Neptuniibacter</taxon>
    </lineage>
</organism>
<evidence type="ECO:0000259" key="1">
    <source>
        <dbReference type="SMART" id="SM00782"/>
    </source>
</evidence>
<sequence length="134" mass="15491">MSRSHAHHQERTSGLSIFGKDLVRRSGAHCELCDAHRVALHIYEVPPAPKLPDLNDCLMLCDLCLDQIERPKRRDNNHWRCLNHAIWSDVPVVKMLAIAMLQKVAEEESWALALFEQVYLTDDELRWQAQITLP</sequence>
<keyword evidence="3" id="KW-1185">Reference proteome</keyword>
<name>A0ABU9TNW1_9GAMM</name>